<name>A0A077RBI4_9BASI</name>
<dbReference type="AlphaFoldDB" id="A0A077RBI4"/>
<sequence>MRFIAISASLLIAVGMVAASSIAQLKSDIQAIDSGVVNLYQHCQTEQLSLFSALAIKTAADDLTTKINAGSKDAQALNEKLGDADAKSLIKTLADTETRVKITTGLMAKLKPQFDKLRTTALALSTINQLQEEVKDFGERLISICPQSTRSAAKQLSEKYNTDLANCAEAYQNTSSESEKGDMGSQSSQNAQVENST</sequence>
<dbReference type="EMBL" id="HG529692">
    <property type="protein sequence ID" value="CDI56541.1"/>
    <property type="molecule type" value="Genomic_DNA"/>
</dbReference>
<evidence type="ECO:0000313" key="3">
    <source>
        <dbReference type="EMBL" id="CDI56541.1"/>
    </source>
</evidence>
<dbReference type="GO" id="GO:0005576">
    <property type="term" value="C:extracellular region"/>
    <property type="evidence" value="ECO:0007669"/>
    <property type="project" value="TreeGrafter"/>
</dbReference>
<evidence type="ECO:0008006" key="4">
    <source>
        <dbReference type="Google" id="ProtNLM"/>
    </source>
</evidence>
<evidence type="ECO:0000256" key="1">
    <source>
        <dbReference type="SAM" id="MobiDB-lite"/>
    </source>
</evidence>
<dbReference type="Pfam" id="PF12296">
    <property type="entry name" value="HsbA"/>
    <property type="match status" value="1"/>
</dbReference>
<keyword evidence="2" id="KW-0732">Signal</keyword>
<feature type="chain" id="PRO_5001723044" description="Cell wall protein" evidence="2">
    <location>
        <begin position="20"/>
        <end position="197"/>
    </location>
</feature>
<feature type="compositionally biased region" description="Polar residues" evidence="1">
    <location>
        <begin position="184"/>
        <end position="197"/>
    </location>
</feature>
<feature type="region of interest" description="Disordered" evidence="1">
    <location>
        <begin position="171"/>
        <end position="197"/>
    </location>
</feature>
<organism evidence="3">
    <name type="scientific">Melanopsichium pennsylvanicum 4</name>
    <dbReference type="NCBI Taxonomy" id="1398559"/>
    <lineage>
        <taxon>Eukaryota</taxon>
        <taxon>Fungi</taxon>
        <taxon>Dikarya</taxon>
        <taxon>Basidiomycota</taxon>
        <taxon>Ustilaginomycotina</taxon>
        <taxon>Ustilaginomycetes</taxon>
        <taxon>Ustilaginales</taxon>
        <taxon>Ustilaginaceae</taxon>
        <taxon>Melanopsichium</taxon>
    </lineage>
</organism>
<protein>
    <recommendedName>
        <fullName evidence="4">Cell wall protein</fullName>
    </recommendedName>
</protein>
<dbReference type="InterPro" id="IPR021054">
    <property type="entry name" value="Cell_wall_mannoprotein_1"/>
</dbReference>
<dbReference type="Gene3D" id="1.20.1280.140">
    <property type="match status" value="1"/>
</dbReference>
<reference evidence="3" key="1">
    <citation type="journal article" date="2014" name="Genome Biol. Evol.">
        <title>Gene Loss Rather Than Gene Gain Is Associated with a Host Jump from Monocots to Dicots in the Smut Fungus Melanopsichium pennsylvanicum.</title>
        <authorList>
            <person name="Sharma R."/>
            <person name="Mishra B."/>
            <person name="Runge F."/>
            <person name="Thines M."/>
        </authorList>
    </citation>
    <scope>NUCLEOTIDE SEQUENCE</scope>
    <source>
        <strain evidence="3">4</strain>
    </source>
</reference>
<dbReference type="PANTHER" id="PTHR38123:SF1">
    <property type="entry name" value="HYDROPHOBIC SURFACE BINDING PROTEIN"/>
    <property type="match status" value="1"/>
</dbReference>
<dbReference type="PANTHER" id="PTHR38123">
    <property type="entry name" value="CELL WALL SERINE-THREONINE-RICH GALACTOMANNOPROTEIN MP1 (AFU_ORTHOLOGUE AFUA_4G03240)"/>
    <property type="match status" value="1"/>
</dbReference>
<evidence type="ECO:0000256" key="2">
    <source>
        <dbReference type="SAM" id="SignalP"/>
    </source>
</evidence>
<feature type="signal peptide" evidence="2">
    <location>
        <begin position="1"/>
        <end position="19"/>
    </location>
</feature>
<accession>A0A077RBI4</accession>
<proteinExistence type="predicted"/>